<organism evidence="7 8">
    <name type="scientific">Micractinium conductrix</name>
    <dbReference type="NCBI Taxonomy" id="554055"/>
    <lineage>
        <taxon>Eukaryota</taxon>
        <taxon>Viridiplantae</taxon>
        <taxon>Chlorophyta</taxon>
        <taxon>core chlorophytes</taxon>
        <taxon>Trebouxiophyceae</taxon>
        <taxon>Chlorellales</taxon>
        <taxon>Chlorellaceae</taxon>
        <taxon>Chlorella clade</taxon>
        <taxon>Micractinium</taxon>
    </lineage>
</organism>
<dbReference type="SMART" id="SM00563">
    <property type="entry name" value="PlsC"/>
    <property type="match status" value="1"/>
</dbReference>
<feature type="region of interest" description="Disordered" evidence="3">
    <location>
        <begin position="1276"/>
        <end position="1322"/>
    </location>
</feature>
<dbReference type="PROSITE" id="PS50197">
    <property type="entry name" value="BEACH"/>
    <property type="match status" value="1"/>
</dbReference>
<evidence type="ECO:0000256" key="1">
    <source>
        <dbReference type="ARBA" id="ARBA00022574"/>
    </source>
</evidence>
<dbReference type="InterPro" id="IPR050865">
    <property type="entry name" value="BEACH_Domain"/>
</dbReference>
<dbReference type="InterPro" id="IPR057496">
    <property type="entry name" value="FAN-like_PH"/>
</dbReference>
<evidence type="ECO:0000259" key="5">
    <source>
        <dbReference type="PROSITE" id="PS50197"/>
    </source>
</evidence>
<dbReference type="SUPFAM" id="SSF50978">
    <property type="entry name" value="WD40 repeat-like"/>
    <property type="match status" value="1"/>
</dbReference>
<dbReference type="InterPro" id="IPR045252">
    <property type="entry name" value="LPCAT1-like"/>
</dbReference>
<feature type="domain" description="BEACH-type PH" evidence="6">
    <location>
        <begin position="581"/>
        <end position="692"/>
    </location>
</feature>
<keyword evidence="4" id="KW-0472">Membrane</keyword>
<keyword evidence="4" id="KW-1133">Transmembrane helix</keyword>
<evidence type="ECO:0000313" key="7">
    <source>
        <dbReference type="EMBL" id="PSC71184.1"/>
    </source>
</evidence>
<feature type="compositionally biased region" description="Low complexity" evidence="3">
    <location>
        <begin position="126"/>
        <end position="137"/>
    </location>
</feature>
<keyword evidence="8" id="KW-1185">Reference proteome</keyword>
<dbReference type="PANTHER" id="PTHR13743">
    <property type="entry name" value="BEIGE/BEACH-RELATED"/>
    <property type="match status" value="1"/>
</dbReference>
<evidence type="ECO:0000313" key="8">
    <source>
        <dbReference type="Proteomes" id="UP000239649"/>
    </source>
</evidence>
<dbReference type="InterPro" id="IPR002123">
    <property type="entry name" value="Plipid/glycerol_acylTrfase"/>
</dbReference>
<dbReference type="InterPro" id="IPR023362">
    <property type="entry name" value="PH-BEACH_dom"/>
</dbReference>
<dbReference type="Pfam" id="PF02138">
    <property type="entry name" value="Beach"/>
    <property type="match status" value="1"/>
</dbReference>
<feature type="transmembrane region" description="Helical" evidence="4">
    <location>
        <begin position="36"/>
        <end position="60"/>
    </location>
</feature>
<keyword evidence="1" id="KW-0853">WD repeat</keyword>
<proteinExistence type="predicted"/>
<dbReference type="PANTHER" id="PTHR13743:SF123">
    <property type="entry name" value="PROTEIN FAN"/>
    <property type="match status" value="1"/>
</dbReference>
<reference evidence="7 8" key="1">
    <citation type="journal article" date="2018" name="Plant J.">
        <title>Genome sequences of Chlorella sorokiniana UTEX 1602 and Micractinium conductrix SAG 241.80: implications to maltose excretion by a green alga.</title>
        <authorList>
            <person name="Arriola M.B."/>
            <person name="Velmurugan N."/>
            <person name="Zhang Y."/>
            <person name="Plunkett M.H."/>
            <person name="Hondzo H."/>
            <person name="Barney B.M."/>
        </authorList>
    </citation>
    <scope>NUCLEOTIDE SEQUENCE [LARGE SCALE GENOMIC DNA]</scope>
    <source>
        <strain evidence="7 8">SAG 241.80</strain>
    </source>
</reference>
<dbReference type="Gene3D" id="1.10.1540.10">
    <property type="entry name" value="BEACH domain"/>
    <property type="match status" value="1"/>
</dbReference>
<dbReference type="PROSITE" id="PS51783">
    <property type="entry name" value="PH_BEACH"/>
    <property type="match status" value="1"/>
</dbReference>
<dbReference type="GO" id="GO:0008374">
    <property type="term" value="F:O-acyltransferase activity"/>
    <property type="evidence" value="ECO:0007669"/>
    <property type="project" value="InterPro"/>
</dbReference>
<dbReference type="STRING" id="554055.A0A2P6VAS1"/>
<feature type="region of interest" description="Disordered" evidence="3">
    <location>
        <begin position="108"/>
        <end position="146"/>
    </location>
</feature>
<dbReference type="SUPFAM" id="SSF81837">
    <property type="entry name" value="BEACH domain"/>
    <property type="match status" value="1"/>
</dbReference>
<evidence type="ECO:0000256" key="2">
    <source>
        <dbReference type="ARBA" id="ARBA00022737"/>
    </source>
</evidence>
<name>A0A2P6VAS1_9CHLO</name>
<dbReference type="Proteomes" id="UP000239649">
    <property type="component" value="Unassembled WGS sequence"/>
</dbReference>
<dbReference type="Gene3D" id="2.130.10.10">
    <property type="entry name" value="YVTN repeat-like/Quinoprotein amine dehydrogenase"/>
    <property type="match status" value="2"/>
</dbReference>
<keyword evidence="4" id="KW-0812">Transmembrane</keyword>
<dbReference type="InterPro" id="IPR036322">
    <property type="entry name" value="WD40_repeat_dom_sf"/>
</dbReference>
<dbReference type="InterPro" id="IPR036372">
    <property type="entry name" value="BEACH_dom_sf"/>
</dbReference>
<feature type="domain" description="BEACH" evidence="5">
    <location>
        <begin position="714"/>
        <end position="1004"/>
    </location>
</feature>
<feature type="compositionally biased region" description="Low complexity" evidence="3">
    <location>
        <begin position="1236"/>
        <end position="1247"/>
    </location>
</feature>
<dbReference type="SUPFAM" id="SSF69593">
    <property type="entry name" value="Glycerol-3-phosphate (1)-acyltransferase"/>
    <property type="match status" value="2"/>
</dbReference>
<evidence type="ECO:0000256" key="3">
    <source>
        <dbReference type="SAM" id="MobiDB-lite"/>
    </source>
</evidence>
<dbReference type="SMART" id="SM00320">
    <property type="entry name" value="WD40"/>
    <property type="match status" value="6"/>
</dbReference>
<dbReference type="PROSITE" id="PS00678">
    <property type="entry name" value="WD_REPEATS_1"/>
    <property type="match status" value="1"/>
</dbReference>
<feature type="compositionally biased region" description="Gly residues" evidence="3">
    <location>
        <begin position="113"/>
        <end position="125"/>
    </location>
</feature>
<dbReference type="InterPro" id="IPR001680">
    <property type="entry name" value="WD40_rpt"/>
</dbReference>
<feature type="region of interest" description="Disordered" evidence="3">
    <location>
        <begin position="206"/>
        <end position="244"/>
    </location>
</feature>
<gene>
    <name evidence="7" type="ORF">C2E20_5527</name>
</gene>
<evidence type="ECO:0000256" key="4">
    <source>
        <dbReference type="SAM" id="Phobius"/>
    </source>
</evidence>
<dbReference type="OrthoDB" id="26681at2759"/>
<dbReference type="Pfam" id="PF25400">
    <property type="entry name" value="PH_FAN"/>
    <property type="match status" value="1"/>
</dbReference>
<dbReference type="InterPro" id="IPR000409">
    <property type="entry name" value="BEACH_dom"/>
</dbReference>
<dbReference type="InterPro" id="IPR015943">
    <property type="entry name" value="WD40/YVTN_repeat-like_dom_sf"/>
</dbReference>
<dbReference type="Pfam" id="PF01553">
    <property type="entry name" value="Acyltransferase"/>
    <property type="match status" value="1"/>
</dbReference>
<dbReference type="SMART" id="SM01026">
    <property type="entry name" value="Beach"/>
    <property type="match status" value="1"/>
</dbReference>
<sequence length="1718" mass="179390">MSEPGEVGGAVAAFTRHDRYGTLGLAPLTVWEKLRLALLAVTVLPIKLLGAFTCLISFWLCCRFSFLLPASVRTDVIAKLGNWHCRACLWWLGFWRISWVRVGEQYTRRGSGKSRGGSRGGGKGASKGSKGSSRGSSDAGGGDEGPRAVGIVSNHMSWCDILLHMSHSFPAFVARKQTRSTPFVGIISQLMGCLYVDRDAALAKNPGSASSADVSSGGSASTASLADAGAEGGGTARQQRVSDAVRQRMDDMAAGLLPDARPLLLFPEGTTTNGQYLLPFKTGAFLAGHPLQPVVIRYGEDRVSPAWEMIPFARHIFLMLCEPLHSVTCFELPVYQPSPEERADPKLYASNVRQVMLDFSGLKPSTATYTDKMAHMKKLKEQVGPNFQAVLPPLPQPRNLLLLEEGELYVQDFVASCRWPASVVGNWQRLPRLPGTLRLCTKSLFFEPDDVRVPIVRLPFTYVEGLEGAGAQRLVLTASRVVKMRASAADAPYAVERAVPGHHHGGAAAHGSQAAEPATPPAFHFEFELAYASLEGVMPLAQQMLVASRLPPAEQEEFLQATMAQAEAGRRFDLGLLRSPGERISLELPCTLLSQGALVREPGRLLVTDQRLYFQPLHTIGGGAAVHSHALAAVAAAARRRSSLRDLALEVFFAEPAEEQAHLAPAPAWGGASALFAFASREERERAVEALKGQPELGRALPGAREAAAACAAILEADPAWLSRVTEAWQRGLLSNLDYLLFLNLASGRSFTDLSQYPVMPWVLSDYASPALDLSDPAAFRDLSRPVGALNPRRLEMLQERFREMAHFSPEPPFLYGSHYSTPGFTMFWLVRAAPAHMLRLQGGRFDAPDRLFCSVREAWEGVTSSNPADVKELIPEFYLRHDFLVNRRSLALGTRQSGRAVGDVELPAWATGGAPHFQAVLRAALEAPYVSANLHHWIDLIFGCKQRGEASEEADNVFRHTAYEGAVDIDAVADRTERIALETQINEFGQCPRQLFRQKHPQRLVCPPPETPTPEAAAAAAAAAGGAEGGSQAALPLALVATILAAAGHGQGESPRLEVPPLLAQLDALAARRRQEEASAAAAAAAEAEARAAAAEPGLAPSESGNSAVLDAAELSTGVQASGASGSRLRLLGAWAAERKAAVGERLAGGVGAVREAAAAALATPAVSGGSAARLQSLFNRKGSTSSVRSSVADASSQVAAAPGGTSVPQSPAGPAGSGLLPARLPPQSPGGSVAATSQQQAQTQEPPLPPQQPAAADAAATPPAAVWKFARRGGTAQPPAALPGDSSDDEAAGGAEERAQQHASPPDSPQQQEPRAPPVRSAAALLEAQRLRMLRLDDSSSAPTAAMAAGSGGARGWWGRGLRDRLMQGGVLAAGGESVNACALAAAGGGVGLHAYSASHSGVVRVHSVASGEQVRAASLSEQPLASLALLQLGDGGASGGRRHPLVLCGAFDACVHVYSPDFGCQLGSFQAAEDAVACLRVLGSCGVGSATGGGVLRLLAAGWDGSVKLWELAEGRQPWDAGLAAPLAAVAAPSSVWALAAAEDGSLVLAGTEDGLLAAWDFRAPPRPLWQHQLAADSYVGEVQLCPGGTAAVAAAADGRLTLLDLRRPGAAAVAAAVCPSGTPLRCCATDGALALAGDEGGALHLWDVGTQLGAPAAPAAPGAWTQPRPDGLFAQLAASPRSAVNALAVAPAPGGGLALLTAHEGGMLRAWSAA</sequence>
<feature type="compositionally biased region" description="Low complexity" evidence="3">
    <location>
        <begin position="207"/>
        <end position="229"/>
    </location>
</feature>
<dbReference type="CDD" id="cd06071">
    <property type="entry name" value="Beach"/>
    <property type="match status" value="1"/>
</dbReference>
<evidence type="ECO:0000259" key="6">
    <source>
        <dbReference type="PROSITE" id="PS51783"/>
    </source>
</evidence>
<protein>
    <submittedName>
        <fullName evidence="7">Beach domain-containing</fullName>
    </submittedName>
</protein>
<dbReference type="InterPro" id="IPR019775">
    <property type="entry name" value="WD40_repeat_CS"/>
</dbReference>
<keyword evidence="2" id="KW-0677">Repeat</keyword>
<feature type="region of interest" description="Disordered" evidence="3">
    <location>
        <begin position="1198"/>
        <end position="1264"/>
    </location>
</feature>
<dbReference type="EMBL" id="LHPF02000016">
    <property type="protein sequence ID" value="PSC71184.1"/>
    <property type="molecule type" value="Genomic_DNA"/>
</dbReference>
<feature type="compositionally biased region" description="Low complexity" evidence="3">
    <location>
        <begin position="1255"/>
        <end position="1264"/>
    </location>
</feature>
<dbReference type="CDD" id="cd07991">
    <property type="entry name" value="LPLAT_LPCAT1-like"/>
    <property type="match status" value="1"/>
</dbReference>
<accession>A0A2P6VAS1</accession>
<comment type="caution">
    <text evidence="7">The sequence shown here is derived from an EMBL/GenBank/DDBJ whole genome shotgun (WGS) entry which is preliminary data.</text>
</comment>